<dbReference type="Pfam" id="PF01871">
    <property type="entry name" value="AMMECR1"/>
    <property type="match status" value="1"/>
</dbReference>
<feature type="domain" description="AMMECR1" evidence="1">
    <location>
        <begin position="3"/>
        <end position="205"/>
    </location>
</feature>
<protein>
    <submittedName>
        <fullName evidence="2">Unnamed protein product</fullName>
    </submittedName>
</protein>
<comment type="caution">
    <text evidence="2">The sequence shown here is derived from an EMBL/GenBank/DDBJ whole genome shotgun (WGS) entry which is preliminary data.</text>
</comment>
<reference evidence="2" key="1">
    <citation type="submission" date="2023-04" db="EMBL/GenBank/DDBJ databases">
        <title>Ambrosiozyma monospora NBRC 1965.</title>
        <authorList>
            <person name="Ichikawa N."/>
            <person name="Sato H."/>
            <person name="Tonouchi N."/>
        </authorList>
    </citation>
    <scope>NUCLEOTIDE SEQUENCE</scope>
    <source>
        <strain evidence="2">NBRC 1965</strain>
    </source>
</reference>
<dbReference type="NCBIfam" id="TIGR00296">
    <property type="entry name" value="TIGR00296 family protein"/>
    <property type="match status" value="1"/>
</dbReference>
<evidence type="ECO:0000259" key="1">
    <source>
        <dbReference type="PROSITE" id="PS51112"/>
    </source>
</evidence>
<dbReference type="EMBL" id="BSXU01000850">
    <property type="protein sequence ID" value="GMG21948.1"/>
    <property type="molecule type" value="Genomic_DNA"/>
</dbReference>
<evidence type="ECO:0000313" key="2">
    <source>
        <dbReference type="EMBL" id="GMG21948.1"/>
    </source>
</evidence>
<name>A0A9W6YUR1_AMBMO</name>
<organism evidence="2 3">
    <name type="scientific">Ambrosiozyma monospora</name>
    <name type="common">Yeast</name>
    <name type="synonym">Endomycopsis monosporus</name>
    <dbReference type="NCBI Taxonomy" id="43982"/>
    <lineage>
        <taxon>Eukaryota</taxon>
        <taxon>Fungi</taxon>
        <taxon>Dikarya</taxon>
        <taxon>Ascomycota</taxon>
        <taxon>Saccharomycotina</taxon>
        <taxon>Pichiomycetes</taxon>
        <taxon>Pichiales</taxon>
        <taxon>Pichiaceae</taxon>
        <taxon>Ambrosiozyma</taxon>
    </lineage>
</organism>
<dbReference type="InterPro" id="IPR027485">
    <property type="entry name" value="AMMECR1_N"/>
</dbReference>
<dbReference type="Gene3D" id="3.30.1490.150">
    <property type="entry name" value="Hypothetical protein ph0010, domain 2"/>
    <property type="match status" value="1"/>
</dbReference>
<sequence>MSPSASTTASVKAYALLAFDTLYSKLHKVPKIPLSKITTLVDSNNNPKPERCPLFVTWNIQDKSEDEKELRGCIGNFGDLKLPAGVEEYALIAALEDTRFNPIRSKELHQLSCSVTLLKHFEKGRDPLDWELGKHGIRIVINGGRSATFLPDVAVEQGWDKDATLKNLVRKAGFYGGDWKTMNIELTRYQGIKDSIDFDEYIKARKELVGSE</sequence>
<proteinExistence type="predicted"/>
<dbReference type="InterPro" id="IPR002733">
    <property type="entry name" value="AMMECR1_domain"/>
</dbReference>
<evidence type="ECO:0000313" key="3">
    <source>
        <dbReference type="Proteomes" id="UP001165063"/>
    </source>
</evidence>
<accession>A0A9W6YUR1</accession>
<dbReference type="PANTHER" id="PTHR13016:SF0">
    <property type="entry name" value="AMME SYNDROME CANDIDATE GENE 1 PROTEIN"/>
    <property type="match status" value="1"/>
</dbReference>
<dbReference type="InterPro" id="IPR023473">
    <property type="entry name" value="AMMECR1"/>
</dbReference>
<keyword evidence="3" id="KW-1185">Reference proteome</keyword>
<dbReference type="PANTHER" id="PTHR13016">
    <property type="entry name" value="AMMECR1 HOMOLOG"/>
    <property type="match status" value="1"/>
</dbReference>
<dbReference type="OrthoDB" id="24630at2759"/>
<dbReference type="Gene3D" id="3.30.700.20">
    <property type="entry name" value="Hypothetical protein ph0010, domain 1"/>
    <property type="match status" value="1"/>
</dbReference>
<dbReference type="AlphaFoldDB" id="A0A9W6YUR1"/>
<dbReference type="Proteomes" id="UP001165063">
    <property type="component" value="Unassembled WGS sequence"/>
</dbReference>
<dbReference type="SUPFAM" id="SSF143447">
    <property type="entry name" value="AMMECR1-like"/>
    <property type="match status" value="1"/>
</dbReference>
<dbReference type="InterPro" id="IPR036071">
    <property type="entry name" value="AMMECR1_dom_sf"/>
</dbReference>
<dbReference type="PROSITE" id="PS51112">
    <property type="entry name" value="AMMECR1"/>
    <property type="match status" value="1"/>
</dbReference>
<gene>
    <name evidence="2" type="ORF">Amon01_000237400</name>
</gene>